<keyword evidence="4 7" id="KW-0812">Transmembrane</keyword>
<dbReference type="KEGG" id="hyj:FHG12_02715"/>
<feature type="region of interest" description="Disordered" evidence="8">
    <location>
        <begin position="815"/>
        <end position="839"/>
    </location>
</feature>
<dbReference type="Gene3D" id="2.170.130.10">
    <property type="entry name" value="TonB-dependent receptor, plug domain"/>
    <property type="match status" value="1"/>
</dbReference>
<dbReference type="GO" id="GO:0009279">
    <property type="term" value="C:cell outer membrane"/>
    <property type="evidence" value="ECO:0007669"/>
    <property type="project" value="UniProtKB-SubCell"/>
</dbReference>
<dbReference type="InterPro" id="IPR041700">
    <property type="entry name" value="OMP_b-brl_3"/>
</dbReference>
<keyword evidence="3 7" id="KW-1134">Transmembrane beta strand</keyword>
<dbReference type="InterPro" id="IPR039426">
    <property type="entry name" value="TonB-dep_rcpt-like"/>
</dbReference>
<feature type="chain" id="PRO_5022796183" evidence="9">
    <location>
        <begin position="22"/>
        <end position="839"/>
    </location>
</feature>
<dbReference type="InterPro" id="IPR037066">
    <property type="entry name" value="Plug_dom_sf"/>
</dbReference>
<dbReference type="InterPro" id="IPR008969">
    <property type="entry name" value="CarboxyPept-like_regulatory"/>
</dbReference>
<evidence type="ECO:0000256" key="6">
    <source>
        <dbReference type="ARBA" id="ARBA00023237"/>
    </source>
</evidence>
<protein>
    <submittedName>
        <fullName evidence="12">TonB-dependent receptor</fullName>
    </submittedName>
</protein>
<evidence type="ECO:0000256" key="8">
    <source>
        <dbReference type="SAM" id="MobiDB-lite"/>
    </source>
</evidence>
<keyword evidence="12" id="KW-0675">Receptor</keyword>
<dbReference type="Gene3D" id="2.40.170.20">
    <property type="entry name" value="TonB-dependent receptor, beta-barrel domain"/>
    <property type="match status" value="1"/>
</dbReference>
<dbReference type="PANTHER" id="PTHR40980:SF4">
    <property type="entry name" value="TONB-DEPENDENT RECEPTOR-LIKE BETA-BARREL DOMAIN-CONTAINING PROTEIN"/>
    <property type="match status" value="1"/>
</dbReference>
<comment type="subcellular location">
    <subcellularLocation>
        <location evidence="1 7">Cell outer membrane</location>
        <topology evidence="1 7">Multi-pass membrane protein</topology>
    </subcellularLocation>
</comment>
<evidence type="ECO:0000256" key="7">
    <source>
        <dbReference type="PROSITE-ProRule" id="PRU01360"/>
    </source>
</evidence>
<keyword evidence="13" id="KW-1185">Reference proteome</keyword>
<dbReference type="InterPro" id="IPR036942">
    <property type="entry name" value="Beta-barrel_TonB_sf"/>
</dbReference>
<accession>A0A5B7ZV53</accession>
<feature type="domain" description="Outer membrane protein beta-barrel" evidence="11">
    <location>
        <begin position="399"/>
        <end position="810"/>
    </location>
</feature>
<dbReference type="RefSeq" id="WP_139514159.1">
    <property type="nucleotide sequence ID" value="NZ_CP040896.1"/>
</dbReference>
<evidence type="ECO:0000256" key="3">
    <source>
        <dbReference type="ARBA" id="ARBA00022452"/>
    </source>
</evidence>
<feature type="domain" description="TonB-dependent receptor plug" evidence="10">
    <location>
        <begin position="160"/>
        <end position="243"/>
    </location>
</feature>
<keyword evidence="6 7" id="KW-0998">Cell outer membrane</keyword>
<evidence type="ECO:0000256" key="9">
    <source>
        <dbReference type="SAM" id="SignalP"/>
    </source>
</evidence>
<keyword evidence="5 7" id="KW-0472">Membrane</keyword>
<evidence type="ECO:0000256" key="2">
    <source>
        <dbReference type="ARBA" id="ARBA00022448"/>
    </source>
</evidence>
<evidence type="ECO:0000256" key="5">
    <source>
        <dbReference type="ARBA" id="ARBA00023136"/>
    </source>
</evidence>
<dbReference type="PROSITE" id="PS52016">
    <property type="entry name" value="TONB_DEPENDENT_REC_3"/>
    <property type="match status" value="1"/>
</dbReference>
<reference evidence="12 13" key="1">
    <citation type="submission" date="2019-06" db="EMBL/GenBank/DDBJ databases">
        <authorList>
            <person name="Srinivasan S."/>
        </authorList>
    </citation>
    <scope>NUCLEOTIDE SEQUENCE [LARGE SCALE GENOMIC DNA]</scope>
    <source>
        <strain evidence="12 13">17J68-5</strain>
    </source>
</reference>
<dbReference type="Pfam" id="PF07715">
    <property type="entry name" value="Plug"/>
    <property type="match status" value="1"/>
</dbReference>
<dbReference type="SUPFAM" id="SSF49464">
    <property type="entry name" value="Carboxypeptidase regulatory domain-like"/>
    <property type="match status" value="1"/>
</dbReference>
<dbReference type="InterPro" id="IPR012910">
    <property type="entry name" value="Plug_dom"/>
</dbReference>
<name>A0A5B7ZV53_9BACT</name>
<dbReference type="EMBL" id="CP040896">
    <property type="protein sequence ID" value="QDA59084.1"/>
    <property type="molecule type" value="Genomic_DNA"/>
</dbReference>
<proteinExistence type="inferred from homology"/>
<gene>
    <name evidence="12" type="ORF">FHG12_02715</name>
</gene>
<keyword evidence="9" id="KW-0732">Signal</keyword>
<evidence type="ECO:0000313" key="13">
    <source>
        <dbReference type="Proteomes" id="UP000305398"/>
    </source>
</evidence>
<evidence type="ECO:0000259" key="11">
    <source>
        <dbReference type="Pfam" id="PF14905"/>
    </source>
</evidence>
<sequence length="839" mass="92856">MKHPLLLLMLLSSTGSLRAVAQTTPSASRPTLSTLPTAKGNGRLTGTVVNAKNNQPVEYATVALLDKATDKPLDGGVCDEKGHFSLTKIAAGDYKISISFVGFQSKVIDNVRVADADATVNLGQISLTPSVQQLKEVKVTGERELVENKVDRIVYNAEKDITNTGGTAADVLRKVPLLTVDLDGNVQMRGSSNLRVLINNKPSTIVAASVADALRQIPADQIKSVEVITSPSAKYDAEGTGGVLNIILKKNSLPGVNGSVGASAGTRSSNLNTNLNARREKFGLNANAGSYLFYNRGRGETARTTYLPNNLEASLEQTSTSRTNGASLYGQLGFDYDLTAKDAFSLSGRGNLFRFRNTSDQFSAYTSPLTPSDVYDRDVANRNQNRNIDLNFGYTRTMKPRQELSLLALYSISKGNSDYGLDQFRDQTRLDYREKSFNDNRNREATLQADYMQPVDSTGTLEIGTKMILRDVGSDYQILADSLKGTGYLLIPSRTNEFRYQQNVYAGYLTYAFTWQKVYTFKAGGRLENTHINGDFLTSDATVSQSYTNFVPSVMAARDFGKTKNQKLKLSYSRRIQRPNIYFLNPYVNTQDRRNVRSGNPELNPELTNSYELGYSTYFKTSSINASAYWRQTNNAIEQISQTVPSTTFFPDDPAGSTLLYSTFQNVARNANYGLNLYGSTKVLTKVTVNGSVNGYYQVVRSAALNTTNRGLMFNGNLSTSWQIGKGYSAQFNGFMSSRTVTLQGRSSGFRYYALAMKKELFEKKGSLTLNLENPFGQALVFRNSLATDQFRSFSNNYYYNRSVRLSFNYQFGKADNRPNRPKKSIQNDDQKQGASSQQ</sequence>
<evidence type="ECO:0000259" key="10">
    <source>
        <dbReference type="Pfam" id="PF07715"/>
    </source>
</evidence>
<dbReference type="AlphaFoldDB" id="A0A5B7ZV53"/>
<comment type="similarity">
    <text evidence="7">Belongs to the TonB-dependent receptor family.</text>
</comment>
<evidence type="ECO:0000256" key="4">
    <source>
        <dbReference type="ARBA" id="ARBA00022692"/>
    </source>
</evidence>
<dbReference type="Gene3D" id="2.60.40.1120">
    <property type="entry name" value="Carboxypeptidase-like, regulatory domain"/>
    <property type="match status" value="1"/>
</dbReference>
<organism evidence="12 13">
    <name type="scientific">Hymenobacter jejuensis</name>
    <dbReference type="NCBI Taxonomy" id="2502781"/>
    <lineage>
        <taxon>Bacteria</taxon>
        <taxon>Pseudomonadati</taxon>
        <taxon>Bacteroidota</taxon>
        <taxon>Cytophagia</taxon>
        <taxon>Cytophagales</taxon>
        <taxon>Hymenobacteraceae</taxon>
        <taxon>Hymenobacter</taxon>
    </lineage>
</organism>
<feature type="signal peptide" evidence="9">
    <location>
        <begin position="1"/>
        <end position="21"/>
    </location>
</feature>
<dbReference type="OrthoDB" id="905812at2"/>
<evidence type="ECO:0000313" key="12">
    <source>
        <dbReference type="EMBL" id="QDA59084.1"/>
    </source>
</evidence>
<dbReference type="Pfam" id="PF14905">
    <property type="entry name" value="OMP_b-brl_3"/>
    <property type="match status" value="1"/>
</dbReference>
<dbReference type="Proteomes" id="UP000305398">
    <property type="component" value="Chromosome"/>
</dbReference>
<dbReference type="PANTHER" id="PTHR40980">
    <property type="entry name" value="PLUG DOMAIN-CONTAINING PROTEIN"/>
    <property type="match status" value="1"/>
</dbReference>
<evidence type="ECO:0000256" key="1">
    <source>
        <dbReference type="ARBA" id="ARBA00004571"/>
    </source>
</evidence>
<dbReference type="Pfam" id="PF13620">
    <property type="entry name" value="CarboxypepD_reg"/>
    <property type="match status" value="1"/>
</dbReference>
<keyword evidence="2 7" id="KW-0813">Transport</keyword>
<dbReference type="SUPFAM" id="SSF56935">
    <property type="entry name" value="Porins"/>
    <property type="match status" value="1"/>
</dbReference>